<dbReference type="AlphaFoldDB" id="A0A1T4TVN2"/>
<dbReference type="InterPro" id="IPR001296">
    <property type="entry name" value="Glyco_trans_1"/>
</dbReference>
<proteinExistence type="predicted"/>
<dbReference type="SUPFAM" id="SSF53756">
    <property type="entry name" value="UDP-Glycosyltransferase/glycogen phosphorylase"/>
    <property type="match status" value="1"/>
</dbReference>
<keyword evidence="4" id="KW-1185">Reference proteome</keyword>
<dbReference type="OrthoDB" id="4611853at2"/>
<evidence type="ECO:0000259" key="2">
    <source>
        <dbReference type="Pfam" id="PF13439"/>
    </source>
</evidence>
<dbReference type="RefSeq" id="WP_078750741.1">
    <property type="nucleotide sequence ID" value="NZ_FUXU01000002.1"/>
</dbReference>
<dbReference type="PANTHER" id="PTHR12526">
    <property type="entry name" value="GLYCOSYLTRANSFERASE"/>
    <property type="match status" value="1"/>
</dbReference>
<name>A0A1T4TVN2_9GAMM</name>
<sequence>MNTVTLPANKEKVALTTAKVLHIINDLSRNGGAQRFVIDLVLPPPAGYEIRVITLDDDNDFKQELEAQGISCFVWRSLSLKEKWQLLRWPDLIHGHLFPSNYLALAAFGKKRIQTEHATHNRRRDHIWLKPFEVFLYWRYNVTVCITDQVKQALESFVPCWKKHYEVIFNGVDLTKFSLQPKQPPEDNATIKIGMVGRFHAYKDHPTLIRALSRLPNNYELHLAGDGDRKDEYRQLVKTLGLEQRVFFHGVQEDIPTFLDSLTLYVQSSTVEGFGLAAVEAMAAGVPVLATRVDGMKEVIGNDAYLFDVGDDDELAVEIRALCTQPTTYHNAAEYAVSRCQRFTLQTFRTQYYKTYKRLING</sequence>
<evidence type="ECO:0000313" key="3">
    <source>
        <dbReference type="EMBL" id="SKA44515.1"/>
    </source>
</evidence>
<dbReference type="GO" id="GO:0016757">
    <property type="term" value="F:glycosyltransferase activity"/>
    <property type="evidence" value="ECO:0007669"/>
    <property type="project" value="InterPro"/>
</dbReference>
<evidence type="ECO:0000259" key="1">
    <source>
        <dbReference type="Pfam" id="PF00534"/>
    </source>
</evidence>
<evidence type="ECO:0000313" key="4">
    <source>
        <dbReference type="Proteomes" id="UP000190162"/>
    </source>
</evidence>
<dbReference type="CDD" id="cd03811">
    <property type="entry name" value="GT4_GT28_WabH-like"/>
    <property type="match status" value="1"/>
</dbReference>
<dbReference type="Pfam" id="PF13439">
    <property type="entry name" value="Glyco_transf_4"/>
    <property type="match status" value="1"/>
</dbReference>
<dbReference type="Pfam" id="PF00534">
    <property type="entry name" value="Glycos_transf_1"/>
    <property type="match status" value="1"/>
</dbReference>
<reference evidence="4" key="1">
    <citation type="submission" date="2017-02" db="EMBL/GenBank/DDBJ databases">
        <authorList>
            <person name="Varghese N."/>
            <person name="Submissions S."/>
        </authorList>
    </citation>
    <scope>NUCLEOTIDE SEQUENCE [LARGE SCALE GENOMIC DNA]</scope>
    <source>
        <strain evidence="4">DSM 22720</strain>
    </source>
</reference>
<feature type="domain" description="Glycosyl transferase family 1" evidence="1">
    <location>
        <begin position="180"/>
        <end position="336"/>
    </location>
</feature>
<feature type="domain" description="Glycosyltransferase subfamily 4-like N-terminal" evidence="2">
    <location>
        <begin position="31"/>
        <end position="175"/>
    </location>
</feature>
<dbReference type="Proteomes" id="UP000190162">
    <property type="component" value="Unassembled WGS sequence"/>
</dbReference>
<dbReference type="Gene3D" id="3.40.50.2000">
    <property type="entry name" value="Glycogen Phosphorylase B"/>
    <property type="match status" value="2"/>
</dbReference>
<dbReference type="InterPro" id="IPR028098">
    <property type="entry name" value="Glyco_trans_4-like_N"/>
</dbReference>
<dbReference type="PANTHER" id="PTHR12526:SF630">
    <property type="entry name" value="GLYCOSYLTRANSFERASE"/>
    <property type="match status" value="1"/>
</dbReference>
<gene>
    <name evidence="3" type="ORF">SAMN02745132_00180</name>
</gene>
<keyword evidence="3" id="KW-0808">Transferase</keyword>
<accession>A0A1T4TVN2</accession>
<organism evidence="3 4">
    <name type="scientific">Enterovibrio nigricans DSM 22720</name>
    <dbReference type="NCBI Taxonomy" id="1121868"/>
    <lineage>
        <taxon>Bacteria</taxon>
        <taxon>Pseudomonadati</taxon>
        <taxon>Pseudomonadota</taxon>
        <taxon>Gammaproteobacteria</taxon>
        <taxon>Vibrionales</taxon>
        <taxon>Vibrionaceae</taxon>
        <taxon>Enterovibrio</taxon>
    </lineage>
</organism>
<protein>
    <submittedName>
        <fullName evidence="3">Glycosyltransferase involved in cell wall bisynthesis</fullName>
    </submittedName>
</protein>
<dbReference type="EMBL" id="FUXU01000002">
    <property type="protein sequence ID" value="SKA44515.1"/>
    <property type="molecule type" value="Genomic_DNA"/>
</dbReference>
<dbReference type="GO" id="GO:1901135">
    <property type="term" value="P:carbohydrate derivative metabolic process"/>
    <property type="evidence" value="ECO:0007669"/>
    <property type="project" value="UniProtKB-ARBA"/>
</dbReference>